<dbReference type="EMBL" id="JEMT01017265">
    <property type="protein sequence ID" value="EXX68503.1"/>
    <property type="molecule type" value="Genomic_DNA"/>
</dbReference>
<sequence length="125" mass="14362">MHLLCTANESDAIEQKEFANWLLKIGKGQISIINGLASNIIQLPNNIVLQLQNINNLIQLIYLNLSINSNRKYLIEQVILALKNVDVYFVNTIIIDQFPGKKIEYFSTDAIEEQSNSEYQYPIEF</sequence>
<name>A0A015MNW2_RHIIW</name>
<dbReference type="HOGENOM" id="CLU_1993840_0_0_1"/>
<proteinExistence type="predicted"/>
<gene>
    <name evidence="1" type="ORF">RirG_104570</name>
</gene>
<evidence type="ECO:0000313" key="1">
    <source>
        <dbReference type="EMBL" id="EXX68503.1"/>
    </source>
</evidence>
<protein>
    <submittedName>
        <fullName evidence="1">Uncharacterized protein</fullName>
    </submittedName>
</protein>
<dbReference type="AlphaFoldDB" id="A0A015MNW2"/>
<dbReference type="Proteomes" id="UP000022910">
    <property type="component" value="Unassembled WGS sequence"/>
</dbReference>
<accession>A0A015MNW2</accession>
<organism evidence="1 2">
    <name type="scientific">Rhizophagus irregularis (strain DAOM 197198w)</name>
    <name type="common">Glomus intraradices</name>
    <dbReference type="NCBI Taxonomy" id="1432141"/>
    <lineage>
        <taxon>Eukaryota</taxon>
        <taxon>Fungi</taxon>
        <taxon>Fungi incertae sedis</taxon>
        <taxon>Mucoromycota</taxon>
        <taxon>Glomeromycotina</taxon>
        <taxon>Glomeromycetes</taxon>
        <taxon>Glomerales</taxon>
        <taxon>Glomeraceae</taxon>
        <taxon>Rhizophagus</taxon>
    </lineage>
</organism>
<evidence type="ECO:0000313" key="2">
    <source>
        <dbReference type="Proteomes" id="UP000022910"/>
    </source>
</evidence>
<comment type="caution">
    <text evidence="1">The sequence shown here is derived from an EMBL/GenBank/DDBJ whole genome shotgun (WGS) entry which is preliminary data.</text>
</comment>
<keyword evidence="2" id="KW-1185">Reference proteome</keyword>
<reference evidence="1 2" key="1">
    <citation type="submission" date="2014-02" db="EMBL/GenBank/DDBJ databases">
        <title>Single nucleus genome sequencing reveals high similarity among nuclei of an endomycorrhizal fungus.</title>
        <authorList>
            <person name="Lin K."/>
            <person name="Geurts R."/>
            <person name="Zhang Z."/>
            <person name="Limpens E."/>
            <person name="Saunders D.G."/>
            <person name="Mu D."/>
            <person name="Pang E."/>
            <person name="Cao H."/>
            <person name="Cha H."/>
            <person name="Lin T."/>
            <person name="Zhou Q."/>
            <person name="Shang Y."/>
            <person name="Li Y."/>
            <person name="Ivanov S."/>
            <person name="Sharma T."/>
            <person name="Velzen R.V."/>
            <person name="Ruijter N.D."/>
            <person name="Aanen D.K."/>
            <person name="Win J."/>
            <person name="Kamoun S."/>
            <person name="Bisseling T."/>
            <person name="Huang S."/>
        </authorList>
    </citation>
    <scope>NUCLEOTIDE SEQUENCE [LARGE SCALE GENOMIC DNA]</scope>
    <source>
        <strain evidence="2">DAOM197198w</strain>
    </source>
</reference>